<accession>Q07P71</accession>
<evidence type="ECO:0000256" key="1">
    <source>
        <dbReference type="SAM" id="MobiDB-lite"/>
    </source>
</evidence>
<proteinExistence type="predicted"/>
<dbReference type="EMBL" id="CP000463">
    <property type="protein sequence ID" value="ABJ06263.1"/>
    <property type="molecule type" value="Genomic_DNA"/>
</dbReference>
<dbReference type="AlphaFoldDB" id="Q07P71"/>
<dbReference type="KEGG" id="rpe:RPE_2322"/>
<name>Q07P71_RHOP5</name>
<reference evidence="2" key="1">
    <citation type="submission" date="2006-09" db="EMBL/GenBank/DDBJ databases">
        <title>Complete sequence of Rhodopseudomonas palustris BisA53.</title>
        <authorList>
            <consortium name="US DOE Joint Genome Institute"/>
            <person name="Copeland A."/>
            <person name="Lucas S."/>
            <person name="Lapidus A."/>
            <person name="Barry K."/>
            <person name="Detter J.C."/>
            <person name="Glavina del Rio T."/>
            <person name="Hammon N."/>
            <person name="Israni S."/>
            <person name="Dalin E."/>
            <person name="Tice H."/>
            <person name="Pitluck S."/>
            <person name="Chain P."/>
            <person name="Malfatti S."/>
            <person name="Shin M."/>
            <person name="Vergez L."/>
            <person name="Schmutz J."/>
            <person name="Larimer F."/>
            <person name="Land M."/>
            <person name="Hauser L."/>
            <person name="Pelletier D.A."/>
            <person name="Kyrpides N."/>
            <person name="Kim E."/>
            <person name="Harwood C.S."/>
            <person name="Oda Y."/>
            <person name="Richardson P."/>
        </authorList>
    </citation>
    <scope>NUCLEOTIDE SEQUENCE [LARGE SCALE GENOMIC DNA]</scope>
    <source>
        <strain evidence="2">BisA53</strain>
    </source>
</reference>
<gene>
    <name evidence="2" type="ordered locus">RPE_2322</name>
</gene>
<organism evidence="2">
    <name type="scientific">Rhodopseudomonas palustris (strain BisA53)</name>
    <dbReference type="NCBI Taxonomy" id="316055"/>
    <lineage>
        <taxon>Bacteria</taxon>
        <taxon>Pseudomonadati</taxon>
        <taxon>Pseudomonadota</taxon>
        <taxon>Alphaproteobacteria</taxon>
        <taxon>Hyphomicrobiales</taxon>
        <taxon>Nitrobacteraceae</taxon>
        <taxon>Rhodopseudomonas</taxon>
    </lineage>
</organism>
<evidence type="ECO:0000313" key="2">
    <source>
        <dbReference type="EMBL" id="ABJ06263.1"/>
    </source>
</evidence>
<dbReference type="HOGENOM" id="CLU_2452643_0_0_5"/>
<protein>
    <submittedName>
        <fullName evidence="2">Uncharacterized protein</fullName>
    </submittedName>
</protein>
<feature type="region of interest" description="Disordered" evidence="1">
    <location>
        <begin position="54"/>
        <end position="89"/>
    </location>
</feature>
<sequence length="89" mass="9926">MLIGFHDRQLEQVLDMVEAQRLCESDGFSQTVEQKLKIAFAVHGAKLHCSKVGPLDERHARPPGGEPMRVNESGEKPRITSFATERPVS</sequence>
<dbReference type="STRING" id="316055.RPE_2322"/>